<dbReference type="GO" id="GO:0016020">
    <property type="term" value="C:membrane"/>
    <property type="evidence" value="ECO:0007669"/>
    <property type="project" value="UniProtKB-SubCell"/>
</dbReference>
<comment type="similarity">
    <text evidence="2">Belongs to the complex I subunit 4L family.</text>
</comment>
<evidence type="ECO:0000256" key="4">
    <source>
        <dbReference type="ARBA" id="ARBA00022692"/>
    </source>
</evidence>
<evidence type="ECO:0000256" key="2">
    <source>
        <dbReference type="ARBA" id="ARBA00010519"/>
    </source>
</evidence>
<evidence type="ECO:0000256" key="5">
    <source>
        <dbReference type="ARBA" id="ARBA00022967"/>
    </source>
</evidence>
<evidence type="ECO:0000256" key="7">
    <source>
        <dbReference type="ARBA" id="ARBA00023027"/>
    </source>
</evidence>
<organism evidence="12">
    <name type="scientific">Aegilips sp. ZJUH 20220002</name>
    <dbReference type="NCBI Taxonomy" id="2943451"/>
    <lineage>
        <taxon>Eukaryota</taxon>
        <taxon>Metazoa</taxon>
        <taxon>Ecdysozoa</taxon>
        <taxon>Arthropoda</taxon>
        <taxon>Hexapoda</taxon>
        <taxon>Insecta</taxon>
        <taxon>Pterygota</taxon>
        <taxon>Neoptera</taxon>
        <taxon>Endopterygota</taxon>
        <taxon>Hymenoptera</taxon>
        <taxon>Apocrita</taxon>
        <taxon>Proctotrupomorpha</taxon>
        <taxon>Cynipoidea</taxon>
        <taxon>Figitidae</taxon>
        <taxon>Anacharitinae</taxon>
        <taxon>Aegilips</taxon>
    </lineage>
</organism>
<gene>
    <name evidence="12" type="primary">nad4l</name>
</gene>
<keyword evidence="5" id="KW-1278">Translocase</keyword>
<dbReference type="AlphaFoldDB" id="A0A9E8GDC8"/>
<geneLocation type="mitochondrion" evidence="12"/>
<keyword evidence="12" id="KW-0496">Mitochondrion</keyword>
<comment type="catalytic activity">
    <reaction evidence="10">
        <text>a ubiquinone + NADH + 5 H(+)(in) = a ubiquinol + NAD(+) + 4 H(+)(out)</text>
        <dbReference type="Rhea" id="RHEA:29091"/>
        <dbReference type="Rhea" id="RHEA-COMP:9565"/>
        <dbReference type="Rhea" id="RHEA-COMP:9566"/>
        <dbReference type="ChEBI" id="CHEBI:15378"/>
        <dbReference type="ChEBI" id="CHEBI:16389"/>
        <dbReference type="ChEBI" id="CHEBI:17976"/>
        <dbReference type="ChEBI" id="CHEBI:57540"/>
        <dbReference type="ChEBI" id="CHEBI:57945"/>
        <dbReference type="EC" id="7.1.1.2"/>
    </reaction>
</comment>
<keyword evidence="6 11" id="KW-1133">Transmembrane helix</keyword>
<proteinExistence type="inferred from homology"/>
<dbReference type="Gene3D" id="1.10.287.3510">
    <property type="match status" value="1"/>
</dbReference>
<evidence type="ECO:0000256" key="6">
    <source>
        <dbReference type="ARBA" id="ARBA00022989"/>
    </source>
</evidence>
<evidence type="ECO:0000256" key="9">
    <source>
        <dbReference type="ARBA" id="ARBA00031586"/>
    </source>
</evidence>
<evidence type="ECO:0000313" key="12">
    <source>
        <dbReference type="EMBL" id="UZT67421.1"/>
    </source>
</evidence>
<sequence>MNYMMLISTMFFISIILLTFNYKHIIMIIMSMEIMMMSLMMFCFMNLMLMKINFWLMFFLIMIVTEGVLALTLLIMMIRFKGMDKMNSLTMIMW</sequence>
<dbReference type="InterPro" id="IPR039428">
    <property type="entry name" value="NUOK/Mnh_C1-like"/>
</dbReference>
<dbReference type="Pfam" id="PF00420">
    <property type="entry name" value="Oxidored_q2"/>
    <property type="match status" value="1"/>
</dbReference>
<evidence type="ECO:0000256" key="10">
    <source>
        <dbReference type="ARBA" id="ARBA00049551"/>
    </source>
</evidence>
<dbReference type="GO" id="GO:0008137">
    <property type="term" value="F:NADH dehydrogenase (ubiquinone) activity"/>
    <property type="evidence" value="ECO:0007669"/>
    <property type="project" value="UniProtKB-EC"/>
</dbReference>
<keyword evidence="4 11" id="KW-0812">Transmembrane</keyword>
<accession>A0A9E8GDC8</accession>
<reference evidence="12" key="1">
    <citation type="journal article" date="2022" name="Genes (Basel)">
        <title>Novel Gene Rearrangements in the Mitochondrial Genomes of Cynipoid Wasps (Hymenoptera: Cynipoidea).</title>
        <authorList>
            <person name="Shu X."/>
            <person name="Li Z."/>
            <person name="Yuan R."/>
            <person name="Tang P."/>
            <person name="Chen X."/>
        </authorList>
    </citation>
    <scope>NUCLEOTIDE SEQUENCE</scope>
</reference>
<dbReference type="EMBL" id="OM677821">
    <property type="protein sequence ID" value="UZT67421.1"/>
    <property type="molecule type" value="Genomic_DNA"/>
</dbReference>
<protein>
    <recommendedName>
        <fullName evidence="3">NADH-ubiquinone oxidoreductase chain 4L</fullName>
    </recommendedName>
    <alternativeName>
        <fullName evidence="9">NADH dehydrogenase subunit 4L</fullName>
    </alternativeName>
</protein>
<evidence type="ECO:0000256" key="3">
    <source>
        <dbReference type="ARBA" id="ARBA00016612"/>
    </source>
</evidence>
<keyword evidence="7" id="KW-0520">NAD</keyword>
<reference evidence="12" key="2">
    <citation type="submission" date="2022-02" db="EMBL/GenBank/DDBJ databases">
        <authorList>
            <person name="Shu X.H."/>
            <person name="Li Z.K."/>
            <person name="Tang P."/>
            <person name="Chen X.X."/>
        </authorList>
    </citation>
    <scope>NUCLEOTIDE SEQUENCE</scope>
</reference>
<evidence type="ECO:0000256" key="1">
    <source>
        <dbReference type="ARBA" id="ARBA00004141"/>
    </source>
</evidence>
<comment type="subcellular location">
    <subcellularLocation>
        <location evidence="1">Membrane</location>
        <topology evidence="1">Multi-pass membrane protein</topology>
    </subcellularLocation>
</comment>
<evidence type="ECO:0000256" key="11">
    <source>
        <dbReference type="SAM" id="Phobius"/>
    </source>
</evidence>
<name>A0A9E8GDC8_9HYME</name>
<evidence type="ECO:0000256" key="8">
    <source>
        <dbReference type="ARBA" id="ARBA00023136"/>
    </source>
</evidence>
<keyword evidence="8 11" id="KW-0472">Membrane</keyword>
<feature type="transmembrane region" description="Helical" evidence="11">
    <location>
        <begin position="55"/>
        <end position="78"/>
    </location>
</feature>